<dbReference type="Proteomes" id="UP001280581">
    <property type="component" value="Unassembled WGS sequence"/>
</dbReference>
<evidence type="ECO:0000313" key="2">
    <source>
        <dbReference type="EMBL" id="KAK3197275.1"/>
    </source>
</evidence>
<dbReference type="PANTHER" id="PTHR40370">
    <property type="entry name" value="EXPRESSED PROTEIN"/>
    <property type="match status" value="1"/>
</dbReference>
<dbReference type="EMBL" id="WVTA01000021">
    <property type="protein sequence ID" value="KAK3197275.1"/>
    <property type="molecule type" value="Genomic_DNA"/>
</dbReference>
<protein>
    <recommendedName>
        <fullName evidence="1">DUF3074 domain-containing protein</fullName>
    </recommendedName>
</protein>
<dbReference type="PANTHER" id="PTHR40370:SF1">
    <property type="entry name" value="DUF3074 DOMAIN-CONTAINING PROTEIN"/>
    <property type="match status" value="1"/>
</dbReference>
<sequence>MAGQVDGGAGALPGRKLLKLIPLNVNQVPRHHELHNEQSSHLPPSVASFVTQCLKEANEEDLSTFQRTGEAKETFEAGGKRHTVTIEKMKKRDDVEGTWFARRSMHDDVSYEEMDGVLRENHDKNEMEYTPAIYDVNTVLEWEVNENIDGVRDVNLRISQMHHSMPAPALLNDRVFTVLLVSFIPTTPAPGTLAQSIDLQFPIDLSSFPASVKERSHVDSSQGKLTYKAPASASTFQKKQDGRKLVEGRYVSLEKISKMEVNGKTTSRWEMMTDSDAEGALPMGVQKLGIPSAIVKDVPLALKYIINKRGG</sequence>
<evidence type="ECO:0000259" key="1">
    <source>
        <dbReference type="Pfam" id="PF11274"/>
    </source>
</evidence>
<dbReference type="Pfam" id="PF11274">
    <property type="entry name" value="DUF3074"/>
    <property type="match status" value="1"/>
</dbReference>
<evidence type="ECO:0000313" key="3">
    <source>
        <dbReference type="Proteomes" id="UP001280581"/>
    </source>
</evidence>
<proteinExistence type="predicted"/>
<dbReference type="AlphaFoldDB" id="A0AAN6LL83"/>
<organism evidence="2 3">
    <name type="scientific">Pseudopithomyces chartarum</name>
    <dbReference type="NCBI Taxonomy" id="1892770"/>
    <lineage>
        <taxon>Eukaryota</taxon>
        <taxon>Fungi</taxon>
        <taxon>Dikarya</taxon>
        <taxon>Ascomycota</taxon>
        <taxon>Pezizomycotina</taxon>
        <taxon>Dothideomycetes</taxon>
        <taxon>Pleosporomycetidae</taxon>
        <taxon>Pleosporales</taxon>
        <taxon>Massarineae</taxon>
        <taxon>Didymosphaeriaceae</taxon>
        <taxon>Pseudopithomyces</taxon>
    </lineage>
</organism>
<keyword evidence="3" id="KW-1185">Reference proteome</keyword>
<gene>
    <name evidence="2" type="ORF">GRF29_1536g1249949</name>
</gene>
<name>A0AAN6LL83_9PLEO</name>
<accession>A0AAN6LL83</accession>
<dbReference type="InterPro" id="IPR024500">
    <property type="entry name" value="DUF3074"/>
</dbReference>
<comment type="caution">
    <text evidence="2">The sequence shown here is derived from an EMBL/GenBank/DDBJ whole genome shotgun (WGS) entry which is preliminary data.</text>
</comment>
<feature type="domain" description="DUF3074" evidence="1">
    <location>
        <begin position="99"/>
        <end position="305"/>
    </location>
</feature>
<reference evidence="2 3" key="1">
    <citation type="submission" date="2021-02" db="EMBL/GenBank/DDBJ databases">
        <title>Genome assembly of Pseudopithomyces chartarum.</title>
        <authorList>
            <person name="Jauregui R."/>
            <person name="Singh J."/>
            <person name="Voisey C."/>
        </authorList>
    </citation>
    <scope>NUCLEOTIDE SEQUENCE [LARGE SCALE GENOMIC DNA]</scope>
    <source>
        <strain evidence="2 3">AGR01</strain>
    </source>
</reference>